<reference evidence="6 7" key="1">
    <citation type="submission" date="2019-09" db="EMBL/GenBank/DDBJ databases">
        <title>In-depth cultivation of the pig gut microbiome towards novel bacterial diversity and tailored functional studies.</title>
        <authorList>
            <person name="Wylensek D."/>
            <person name="Hitch T.C.A."/>
            <person name="Clavel T."/>
        </authorList>
    </citation>
    <scope>NUCLEOTIDE SEQUENCE [LARGE SCALE GENOMIC DNA]</scope>
    <source>
        <strain evidence="6 7">PG-178-WT-4</strain>
    </source>
</reference>
<sequence>MPLTDTMLRKLKSDGTPTKLADSEGLYLYLSATGGKLWRMDYRFDGKRKTLSFGAYPTVSLKDARGKRDQAKELLAKDIDPGAHKKAAKAEAEAIAKEQALTFAVVAQEWFDTKKDVYAASQIKKKQWLLDLLKEHIGDKPITTLVPADVLSAIRPVEAAGHSVTAHKLAETAGQVFRFARTCGYILFNPADGLKEVLKPVRTRHYATMTDPAAVGHLLRCIDEYEGGVIVGYALKILPYLALRSMELRGGRWSEIDLDKALWIVPAARRENAKDGGGMKMRIAHMVPLPRQVVTLFRELHLLTGSGELCFPGRYSASQCISDMALLNGIRRMGFSKEEMTIHGFRAMFSTILNEKKLEWGFDADIIEAQLAHKEQNTVRDAYNHASYLEKRREMLQRWADYLDELRAAQ</sequence>
<organism evidence="6 7">
    <name type="scientific">Desulfovibrio porci</name>
    <dbReference type="NCBI Taxonomy" id="2605782"/>
    <lineage>
        <taxon>Bacteria</taxon>
        <taxon>Pseudomonadati</taxon>
        <taxon>Thermodesulfobacteriota</taxon>
        <taxon>Desulfovibrionia</taxon>
        <taxon>Desulfovibrionales</taxon>
        <taxon>Desulfovibrionaceae</taxon>
        <taxon>Desulfovibrio</taxon>
    </lineage>
</organism>
<dbReference type="Gene3D" id="3.30.160.390">
    <property type="entry name" value="Integrase, DNA-binding domain"/>
    <property type="match status" value="1"/>
</dbReference>
<dbReference type="GO" id="GO:0015074">
    <property type="term" value="P:DNA integration"/>
    <property type="evidence" value="ECO:0007669"/>
    <property type="project" value="UniProtKB-KW"/>
</dbReference>
<dbReference type="InterPro" id="IPR050808">
    <property type="entry name" value="Phage_Integrase"/>
</dbReference>
<protein>
    <submittedName>
        <fullName evidence="6">DUF4102 domain-containing protein</fullName>
    </submittedName>
</protein>
<dbReference type="InterPro" id="IPR053876">
    <property type="entry name" value="Phage_int_M"/>
</dbReference>
<keyword evidence="3" id="KW-0238">DNA-binding</keyword>
<dbReference type="PROSITE" id="PS51898">
    <property type="entry name" value="TYR_RECOMBINASE"/>
    <property type="match status" value="1"/>
</dbReference>
<proteinExistence type="inferred from homology"/>
<evidence type="ECO:0000313" key="6">
    <source>
        <dbReference type="EMBL" id="MSS27589.1"/>
    </source>
</evidence>
<dbReference type="InterPro" id="IPR013762">
    <property type="entry name" value="Integrase-like_cat_sf"/>
</dbReference>
<dbReference type="Proteomes" id="UP000477488">
    <property type="component" value="Unassembled WGS sequence"/>
</dbReference>
<dbReference type="InterPro" id="IPR010998">
    <property type="entry name" value="Integrase_recombinase_N"/>
</dbReference>
<evidence type="ECO:0000256" key="4">
    <source>
        <dbReference type="ARBA" id="ARBA00023172"/>
    </source>
</evidence>
<evidence type="ECO:0000313" key="7">
    <source>
        <dbReference type="Proteomes" id="UP000477488"/>
    </source>
</evidence>
<dbReference type="Pfam" id="PF22022">
    <property type="entry name" value="Phage_int_M"/>
    <property type="match status" value="1"/>
</dbReference>
<name>A0A6L5XKH1_9BACT</name>
<dbReference type="AlphaFoldDB" id="A0A6L5XKH1"/>
<keyword evidence="2" id="KW-0229">DNA integration</keyword>
<dbReference type="Gene3D" id="1.10.150.130">
    <property type="match status" value="1"/>
</dbReference>
<dbReference type="Pfam" id="PF13356">
    <property type="entry name" value="Arm-DNA-bind_3"/>
    <property type="match status" value="1"/>
</dbReference>
<feature type="domain" description="Tyr recombinase" evidence="5">
    <location>
        <begin position="204"/>
        <end position="396"/>
    </location>
</feature>
<dbReference type="GO" id="GO:0003677">
    <property type="term" value="F:DNA binding"/>
    <property type="evidence" value="ECO:0007669"/>
    <property type="project" value="UniProtKB-KW"/>
</dbReference>
<dbReference type="Pfam" id="PF00589">
    <property type="entry name" value="Phage_integrase"/>
    <property type="match status" value="1"/>
</dbReference>
<keyword evidence="7" id="KW-1185">Reference proteome</keyword>
<evidence type="ECO:0000256" key="1">
    <source>
        <dbReference type="ARBA" id="ARBA00008857"/>
    </source>
</evidence>
<evidence type="ECO:0000256" key="3">
    <source>
        <dbReference type="ARBA" id="ARBA00023125"/>
    </source>
</evidence>
<keyword evidence="4" id="KW-0233">DNA recombination</keyword>
<comment type="similarity">
    <text evidence="1">Belongs to the 'phage' integrase family.</text>
</comment>
<dbReference type="InterPro" id="IPR025166">
    <property type="entry name" value="Integrase_DNA_bind_dom"/>
</dbReference>
<dbReference type="InterPro" id="IPR002104">
    <property type="entry name" value="Integrase_catalytic"/>
</dbReference>
<dbReference type="InterPro" id="IPR011010">
    <property type="entry name" value="DNA_brk_join_enz"/>
</dbReference>
<dbReference type="InterPro" id="IPR038488">
    <property type="entry name" value="Integrase_DNA-bd_sf"/>
</dbReference>
<dbReference type="SUPFAM" id="SSF56349">
    <property type="entry name" value="DNA breaking-rejoining enzymes"/>
    <property type="match status" value="1"/>
</dbReference>
<dbReference type="Gene3D" id="1.10.443.10">
    <property type="entry name" value="Intergrase catalytic core"/>
    <property type="match status" value="1"/>
</dbReference>
<evidence type="ECO:0000259" key="5">
    <source>
        <dbReference type="PROSITE" id="PS51898"/>
    </source>
</evidence>
<dbReference type="PANTHER" id="PTHR30629">
    <property type="entry name" value="PROPHAGE INTEGRASE"/>
    <property type="match status" value="1"/>
</dbReference>
<dbReference type="RefSeq" id="WP_154510066.1">
    <property type="nucleotide sequence ID" value="NZ_VUMH01000004.1"/>
</dbReference>
<dbReference type="CDD" id="cd00801">
    <property type="entry name" value="INT_P4_C"/>
    <property type="match status" value="1"/>
</dbReference>
<dbReference type="PANTHER" id="PTHR30629:SF2">
    <property type="entry name" value="PROPHAGE INTEGRASE INTS-RELATED"/>
    <property type="match status" value="1"/>
</dbReference>
<dbReference type="GO" id="GO:0006310">
    <property type="term" value="P:DNA recombination"/>
    <property type="evidence" value="ECO:0007669"/>
    <property type="project" value="UniProtKB-KW"/>
</dbReference>
<comment type="caution">
    <text evidence="6">The sequence shown here is derived from an EMBL/GenBank/DDBJ whole genome shotgun (WGS) entry which is preliminary data.</text>
</comment>
<dbReference type="EMBL" id="VUMH01000004">
    <property type="protein sequence ID" value="MSS27589.1"/>
    <property type="molecule type" value="Genomic_DNA"/>
</dbReference>
<accession>A0A6L5XKH1</accession>
<gene>
    <name evidence="6" type="ORF">FYJ44_05890</name>
</gene>
<evidence type="ECO:0000256" key="2">
    <source>
        <dbReference type="ARBA" id="ARBA00022908"/>
    </source>
</evidence>